<comment type="caution">
    <text evidence="13">The sequence shown here is derived from an EMBL/GenBank/DDBJ whole genome shotgun (WGS) entry which is preliminary data.</text>
</comment>
<evidence type="ECO:0000259" key="12">
    <source>
        <dbReference type="Pfam" id="PF13609"/>
    </source>
</evidence>
<keyword evidence="5" id="KW-0812">Transmembrane</keyword>
<feature type="signal peptide" evidence="11">
    <location>
        <begin position="1"/>
        <end position="20"/>
    </location>
</feature>
<evidence type="ECO:0000256" key="7">
    <source>
        <dbReference type="ARBA" id="ARBA00023065"/>
    </source>
</evidence>
<keyword evidence="14" id="KW-1185">Reference proteome</keyword>
<keyword evidence="4" id="KW-1134">Transmembrane beta strand</keyword>
<dbReference type="Gene3D" id="2.40.160.10">
    <property type="entry name" value="Porin"/>
    <property type="match status" value="1"/>
</dbReference>
<keyword evidence="8" id="KW-0626">Porin</keyword>
<evidence type="ECO:0000256" key="5">
    <source>
        <dbReference type="ARBA" id="ARBA00022692"/>
    </source>
</evidence>
<protein>
    <recommendedName>
        <fullName evidence="12">Porin domain-containing protein</fullName>
    </recommendedName>
</protein>
<keyword evidence="10" id="KW-0998">Cell outer membrane</keyword>
<gene>
    <name evidence="13" type="ORF">R69888_05576</name>
</gene>
<dbReference type="SUPFAM" id="SSF56935">
    <property type="entry name" value="Porins"/>
    <property type="match status" value="1"/>
</dbReference>
<evidence type="ECO:0000313" key="13">
    <source>
        <dbReference type="EMBL" id="CAE6809099.1"/>
    </source>
</evidence>
<dbReference type="RefSeq" id="WP_211615065.1">
    <property type="nucleotide sequence ID" value="NZ_CAJNBK010000022.1"/>
</dbReference>
<reference evidence="13 14" key="1">
    <citation type="submission" date="2021-02" db="EMBL/GenBank/DDBJ databases">
        <authorList>
            <person name="Vanwijnsberghe S."/>
        </authorList>
    </citation>
    <scope>NUCLEOTIDE SEQUENCE [LARGE SCALE GENOMIC DNA]</scope>
    <source>
        <strain evidence="13 14">LMG 31837</strain>
    </source>
</reference>
<sequence length="354" mass="38302">MNFRKLGLLSTILACNVTFAQSSVTLYGVVDQSLRYTTNSDSKNNGVVQLTNGAMNNSRWGMKGSEDLGKNLTAIFQLENGFDPQTGRMDNSGRLFGRYAYVGLQSELGTLQLGRQPSEGFYFFGYLDPLTVGNYTANQWPYFLTQGWFDNVARYYVSIGNLEIGGSYGFGQQPGQFSANSSWGIHSKYTVSGLTIGAVYQNARNAQARPQQMWGLAATYVVGAATLSLGYIGGEDKSGVVDSFLNDPSKNVTPGSFSKAPRKDAIGYTGISYQFSPAISATGAFYYDKAKDVNGYNGNSGTRYTAVLLVDYSLSKSTTLYGTVDFNKVSGGNDAELPGKNNQTGVAIGLQHRF</sequence>
<keyword evidence="9" id="KW-0472">Membrane</keyword>
<evidence type="ECO:0000256" key="3">
    <source>
        <dbReference type="ARBA" id="ARBA00022448"/>
    </source>
</evidence>
<name>A0ABN7MM86_9BURK</name>
<keyword evidence="6 11" id="KW-0732">Signal</keyword>
<accession>A0ABN7MM86</accession>
<evidence type="ECO:0000256" key="11">
    <source>
        <dbReference type="SAM" id="SignalP"/>
    </source>
</evidence>
<evidence type="ECO:0000256" key="10">
    <source>
        <dbReference type="ARBA" id="ARBA00023237"/>
    </source>
</evidence>
<evidence type="ECO:0000256" key="6">
    <source>
        <dbReference type="ARBA" id="ARBA00022729"/>
    </source>
</evidence>
<dbReference type="CDD" id="cd00342">
    <property type="entry name" value="gram_neg_porins"/>
    <property type="match status" value="1"/>
</dbReference>
<evidence type="ECO:0000256" key="8">
    <source>
        <dbReference type="ARBA" id="ARBA00023114"/>
    </source>
</evidence>
<evidence type="ECO:0000256" key="1">
    <source>
        <dbReference type="ARBA" id="ARBA00004571"/>
    </source>
</evidence>
<comment type="subcellular location">
    <subcellularLocation>
        <location evidence="1">Cell outer membrane</location>
        <topology evidence="1">Multi-pass membrane protein</topology>
    </subcellularLocation>
</comment>
<keyword evidence="7" id="KW-0406">Ion transport</keyword>
<dbReference type="InterPro" id="IPR033900">
    <property type="entry name" value="Gram_neg_porin_domain"/>
</dbReference>
<dbReference type="PANTHER" id="PTHR34501">
    <property type="entry name" value="PROTEIN YDDL-RELATED"/>
    <property type="match status" value="1"/>
</dbReference>
<dbReference type="EMBL" id="CAJNBK010000022">
    <property type="protein sequence ID" value="CAE6809099.1"/>
    <property type="molecule type" value="Genomic_DNA"/>
</dbReference>
<dbReference type="Proteomes" id="UP000672526">
    <property type="component" value="Unassembled WGS sequence"/>
</dbReference>
<feature type="domain" description="Porin" evidence="12">
    <location>
        <begin position="12"/>
        <end position="330"/>
    </location>
</feature>
<proteinExistence type="predicted"/>
<organism evidence="13 14">
    <name type="scientific">Paraburkholderia haematera</name>
    <dbReference type="NCBI Taxonomy" id="2793077"/>
    <lineage>
        <taxon>Bacteria</taxon>
        <taxon>Pseudomonadati</taxon>
        <taxon>Pseudomonadota</taxon>
        <taxon>Betaproteobacteria</taxon>
        <taxon>Burkholderiales</taxon>
        <taxon>Burkholderiaceae</taxon>
        <taxon>Paraburkholderia</taxon>
    </lineage>
</organism>
<evidence type="ECO:0000256" key="9">
    <source>
        <dbReference type="ARBA" id="ARBA00023136"/>
    </source>
</evidence>
<dbReference type="InterPro" id="IPR050298">
    <property type="entry name" value="Gram-neg_bact_OMP"/>
</dbReference>
<comment type="subunit">
    <text evidence="2">Homotrimer.</text>
</comment>
<dbReference type="Pfam" id="PF13609">
    <property type="entry name" value="Porin_4"/>
    <property type="match status" value="1"/>
</dbReference>
<evidence type="ECO:0000256" key="2">
    <source>
        <dbReference type="ARBA" id="ARBA00011233"/>
    </source>
</evidence>
<evidence type="ECO:0000256" key="4">
    <source>
        <dbReference type="ARBA" id="ARBA00022452"/>
    </source>
</evidence>
<evidence type="ECO:0000313" key="14">
    <source>
        <dbReference type="Proteomes" id="UP000672526"/>
    </source>
</evidence>
<keyword evidence="3" id="KW-0813">Transport</keyword>
<dbReference type="InterPro" id="IPR023614">
    <property type="entry name" value="Porin_dom_sf"/>
</dbReference>
<dbReference type="PANTHER" id="PTHR34501:SF9">
    <property type="entry name" value="MAJOR OUTER MEMBRANE PROTEIN P.IA"/>
    <property type="match status" value="1"/>
</dbReference>
<feature type="chain" id="PRO_5045905599" description="Porin domain-containing protein" evidence="11">
    <location>
        <begin position="21"/>
        <end position="354"/>
    </location>
</feature>